<dbReference type="EMBL" id="NFFZ01000008">
    <property type="protein sequence ID" value="OTI60793.1"/>
    <property type="molecule type" value="Genomic_DNA"/>
</dbReference>
<evidence type="ECO:0000313" key="2">
    <source>
        <dbReference type="EMBL" id="CRP21911.1"/>
    </source>
</evidence>
<sequence>MRRLAWLLPLLLLAGAIGALRYQWLDLPARWNPWLPLDVREPPNLLTRYKLWRLADDRSLCDAALATSQLRYQRVADDPPSATCPLSNSLRVRGAALELSSSFLASCPLAVSYALFERHVLQPAALDIYGQPLARVEHVGSFACRNVYNREDGRRSQHASANALDISGFRLADGRRIRLATDWAGESADGRFLRRVRDGACASFNAVLGPDYNAAHRDHFHLDMGLWKVCR</sequence>
<evidence type="ECO:0000313" key="3">
    <source>
        <dbReference type="EMBL" id="OTI60793.1"/>
    </source>
</evidence>
<evidence type="ECO:0000259" key="1">
    <source>
        <dbReference type="Pfam" id="PF06904"/>
    </source>
</evidence>
<dbReference type="Proteomes" id="UP000045039">
    <property type="component" value="Unassembled WGS sequence"/>
</dbReference>
<dbReference type="EMBL" id="CVVU01000212">
    <property type="protein sequence ID" value="CRP21911.1"/>
    <property type="molecule type" value="Genomic_DNA"/>
</dbReference>
<dbReference type="Pfam" id="PF06904">
    <property type="entry name" value="Extensin-like_C"/>
    <property type="match status" value="1"/>
</dbReference>
<accession>A0A1S1BUZ5</accession>
<name>A0A0F7QNW2_PSEAI</name>
<reference evidence="4" key="1">
    <citation type="submission" date="2015-06" db="EMBL/GenBank/DDBJ databases">
        <authorList>
            <person name="Radhakrishnan Rajesh"/>
            <person name="Underwood Anthony"/>
            <person name="Al-Shahib Ali"/>
        </authorList>
    </citation>
    <scope>NUCLEOTIDE SEQUENCE [LARGE SCALE GENOMIC DNA]</scope>
    <source>
        <strain evidence="4">P19_London_7_VIM_2_05_10</strain>
    </source>
</reference>
<reference evidence="3 5" key="3">
    <citation type="submission" date="2017-05" db="EMBL/GenBank/DDBJ databases">
        <authorList>
            <person name="Song R."/>
            <person name="Chenine A.L."/>
            <person name="Ruprecht R.M."/>
        </authorList>
    </citation>
    <scope>NUCLEOTIDE SEQUENCE [LARGE SCALE GENOMIC DNA]</scope>
    <source>
        <strain evidence="3 5">S567_C10_BS</strain>
    </source>
</reference>
<reference evidence="2" key="2">
    <citation type="submission" date="2015-06" db="EMBL/GenBank/DDBJ databases">
        <authorList>
            <person name="Radhakrishnan R."/>
            <person name="Underwood A."/>
            <person name="Al-Shahib A."/>
        </authorList>
    </citation>
    <scope>NUCLEOTIDE SEQUENCE</scope>
    <source>
        <strain evidence="2">P19_London_7_VIM_2_05_10</strain>
    </source>
</reference>
<gene>
    <name evidence="3" type="ORF">CAZ10_17075</name>
    <name evidence="2" type="ORF">PAERUG_P19_London_7_VIM_2_05_10_03796</name>
</gene>
<dbReference type="InterPro" id="IPR009683">
    <property type="entry name" value="Extensin-like_C"/>
</dbReference>
<dbReference type="Proteomes" id="UP000194857">
    <property type="component" value="Unassembled WGS sequence"/>
</dbReference>
<proteinExistence type="predicted"/>
<comment type="caution">
    <text evidence="3">The sequence shown here is derived from an EMBL/GenBank/DDBJ whole genome shotgun (WGS) entry which is preliminary data.</text>
</comment>
<protein>
    <submittedName>
        <fullName evidence="3">Extensin</fullName>
    </submittedName>
</protein>
<organism evidence="3 5">
    <name type="scientific">Pseudomonas aeruginosa</name>
    <dbReference type="NCBI Taxonomy" id="287"/>
    <lineage>
        <taxon>Bacteria</taxon>
        <taxon>Pseudomonadati</taxon>
        <taxon>Pseudomonadota</taxon>
        <taxon>Gammaproteobacteria</taxon>
        <taxon>Pseudomonadales</taxon>
        <taxon>Pseudomonadaceae</taxon>
        <taxon>Pseudomonas</taxon>
    </lineage>
</organism>
<dbReference type="AlphaFoldDB" id="A0A0F7QNW2"/>
<feature type="domain" description="Extensin-like C-terminal" evidence="1">
    <location>
        <begin position="60"/>
        <end position="231"/>
    </location>
</feature>
<evidence type="ECO:0000313" key="4">
    <source>
        <dbReference type="Proteomes" id="UP000045039"/>
    </source>
</evidence>
<accession>A0A0F7QNW2</accession>
<evidence type="ECO:0000313" key="5">
    <source>
        <dbReference type="Proteomes" id="UP000194857"/>
    </source>
</evidence>
<dbReference type="RefSeq" id="WP_003119334.1">
    <property type="nucleotide sequence ID" value="NZ_AP014839.1"/>
</dbReference>